<dbReference type="Pfam" id="PF00106">
    <property type="entry name" value="adh_short"/>
    <property type="match status" value="1"/>
</dbReference>
<reference evidence="3" key="1">
    <citation type="submission" date="2023-03" db="EMBL/GenBank/DDBJ databases">
        <title>Mating type loci evolution in Malassezia.</title>
        <authorList>
            <person name="Coelho M.A."/>
        </authorList>
    </citation>
    <scope>NUCLEOTIDE SEQUENCE</scope>
    <source>
        <strain evidence="3">CBS 7876</strain>
    </source>
</reference>
<dbReference type="PANTHER" id="PTHR44196:SF1">
    <property type="entry name" value="DEHYDROGENASE_REDUCTASE SDR FAMILY MEMBER 7B"/>
    <property type="match status" value="1"/>
</dbReference>
<dbReference type="Gene3D" id="3.40.50.720">
    <property type="entry name" value="NAD(P)-binding Rossmann-like Domain"/>
    <property type="match status" value="1"/>
</dbReference>
<dbReference type="EMBL" id="CP119940">
    <property type="protein sequence ID" value="WFD04154.1"/>
    <property type="molecule type" value="Genomic_DNA"/>
</dbReference>
<dbReference type="Proteomes" id="UP001214603">
    <property type="component" value="Chromosome 7"/>
</dbReference>
<accession>A0AAF0E475</accession>
<dbReference type="InterPro" id="IPR002347">
    <property type="entry name" value="SDR_fam"/>
</dbReference>
<evidence type="ECO:0000313" key="4">
    <source>
        <dbReference type="Proteomes" id="UP001214603"/>
    </source>
</evidence>
<dbReference type="SUPFAM" id="SSF51735">
    <property type="entry name" value="NAD(P)-binding Rossmann-fold domains"/>
    <property type="match status" value="1"/>
</dbReference>
<comment type="similarity">
    <text evidence="1">Belongs to the short-chain dehydrogenases/reductases (SDR) family.</text>
</comment>
<evidence type="ECO:0000313" key="3">
    <source>
        <dbReference type="EMBL" id="WFD04154.1"/>
    </source>
</evidence>
<dbReference type="InterPro" id="IPR036291">
    <property type="entry name" value="NAD(P)-bd_dom_sf"/>
</dbReference>
<dbReference type="GO" id="GO:0016020">
    <property type="term" value="C:membrane"/>
    <property type="evidence" value="ECO:0007669"/>
    <property type="project" value="TreeGrafter"/>
</dbReference>
<dbReference type="PANTHER" id="PTHR44196">
    <property type="entry name" value="DEHYDROGENASE/REDUCTASE SDR FAMILY MEMBER 7B"/>
    <property type="match status" value="1"/>
</dbReference>
<keyword evidence="4" id="KW-1185">Reference proteome</keyword>
<sequence>MARTTWVGAVLALALAYLAWRRLQRRTQRTHAIPPAHERVAILGASTDDGLGAAFLQQYLERGARAIVIVGRRRAALEDVREKVLARAQSRHPDAVVHVFAADCTKTHDVAALRDFVQTQLGGLDTLQIVFGVTSILPILGLANVDPLGVNARETERPGVHPDEAGLESIAHTIQNSCDGNIKGTGLVLGALIPVLQTTSVHPVVVGTGSVAGLIPAPTRAVYCATKAAQHYLLDSVALECEAQAGQPVPGTHQRRALVRFLTVAPGPIKNSFVKKYAVDSASGPRDNRERALEVDQVVRTALRTVDANGTGLLVLPRHVFLAALLAKFNATRGKIGDAAHKLYRY</sequence>
<protein>
    <submittedName>
        <fullName evidence="3">Uncharacterized protein</fullName>
    </submittedName>
</protein>
<keyword evidence="2" id="KW-0560">Oxidoreductase</keyword>
<organism evidence="3 4">
    <name type="scientific">Malassezia obtusa</name>
    <dbReference type="NCBI Taxonomy" id="76774"/>
    <lineage>
        <taxon>Eukaryota</taxon>
        <taxon>Fungi</taxon>
        <taxon>Dikarya</taxon>
        <taxon>Basidiomycota</taxon>
        <taxon>Ustilaginomycotina</taxon>
        <taxon>Malasseziomycetes</taxon>
        <taxon>Malasseziales</taxon>
        <taxon>Malasseziaceae</taxon>
        <taxon>Malassezia</taxon>
    </lineage>
</organism>
<name>A0AAF0E475_9BASI</name>
<evidence type="ECO:0000256" key="1">
    <source>
        <dbReference type="ARBA" id="ARBA00006484"/>
    </source>
</evidence>
<dbReference type="GO" id="GO:0016491">
    <property type="term" value="F:oxidoreductase activity"/>
    <property type="evidence" value="ECO:0007669"/>
    <property type="project" value="UniProtKB-KW"/>
</dbReference>
<dbReference type="AlphaFoldDB" id="A0AAF0E475"/>
<evidence type="ECO:0000256" key="2">
    <source>
        <dbReference type="ARBA" id="ARBA00023002"/>
    </source>
</evidence>
<proteinExistence type="inferred from homology"/>
<gene>
    <name evidence="3" type="ORF">MOBT1_002857</name>
</gene>
<dbReference type="CDD" id="cd05233">
    <property type="entry name" value="SDR_c"/>
    <property type="match status" value="1"/>
</dbReference>